<gene>
    <name evidence="1" type="ORF">ARMOST_18203</name>
</gene>
<dbReference type="AlphaFoldDB" id="A0A284S155"/>
<dbReference type="SUPFAM" id="SSF52047">
    <property type="entry name" value="RNI-like"/>
    <property type="match status" value="1"/>
</dbReference>
<dbReference type="OMA" id="HAPWTIS"/>
<dbReference type="InterPro" id="IPR032675">
    <property type="entry name" value="LRR_dom_sf"/>
</dbReference>
<keyword evidence="2" id="KW-1185">Reference proteome</keyword>
<dbReference type="Proteomes" id="UP000219338">
    <property type="component" value="Unassembled WGS sequence"/>
</dbReference>
<dbReference type="STRING" id="47428.A0A284S155"/>
<reference evidence="2" key="1">
    <citation type="journal article" date="2017" name="Nat. Ecol. Evol.">
        <title>Genome expansion and lineage-specific genetic innovations in the forest pathogenic fungi Armillaria.</title>
        <authorList>
            <person name="Sipos G."/>
            <person name="Prasanna A.N."/>
            <person name="Walter M.C."/>
            <person name="O'Connor E."/>
            <person name="Balint B."/>
            <person name="Krizsan K."/>
            <person name="Kiss B."/>
            <person name="Hess J."/>
            <person name="Varga T."/>
            <person name="Slot J."/>
            <person name="Riley R."/>
            <person name="Boka B."/>
            <person name="Rigling D."/>
            <person name="Barry K."/>
            <person name="Lee J."/>
            <person name="Mihaltcheva S."/>
            <person name="LaButti K."/>
            <person name="Lipzen A."/>
            <person name="Waldron R."/>
            <person name="Moloney N.M."/>
            <person name="Sperisen C."/>
            <person name="Kredics L."/>
            <person name="Vagvoelgyi C."/>
            <person name="Patrignani A."/>
            <person name="Fitzpatrick D."/>
            <person name="Nagy I."/>
            <person name="Doyle S."/>
            <person name="Anderson J.B."/>
            <person name="Grigoriev I.V."/>
            <person name="Gueldener U."/>
            <person name="Muensterkoetter M."/>
            <person name="Nagy L.G."/>
        </authorList>
    </citation>
    <scope>NUCLEOTIDE SEQUENCE [LARGE SCALE GENOMIC DNA]</scope>
    <source>
        <strain evidence="2">C18/9</strain>
    </source>
</reference>
<name>A0A284S155_ARMOS</name>
<sequence>MDVDEILDSLNPCHAPWTISQVSRRWRSITLATSRLWSNIALDFPRYTYIGISNRMCMFKLSLHLKRARDSDLSISLYADSDGFKGTLGLLEVSTCQWRNLNIYVFPKSIKALAGITFPLLRRLQVRSENIEYTSVSSAAEKTVLAAPELRIFHSVFNAMSCSMLDLPWTRLETFSCSDASSPHCIRVLRQLSSAKTLNLRVHKRNALNLAEGDIVMPSVERLTLEQRKCCERSMARLLDALILPSITFLSLTFPKASKSHFPTTFDASTLTSLSIECHLSHAHNATLFFGFLRSTPNITVFRLSSSNIPDEVLRDLTLTEGKDFILPFLRVLEIAPGVPRCDMKLFIGMLESRCNNGDNIRSLPKGQRVMALGC</sequence>
<accession>A0A284S155</accession>
<proteinExistence type="predicted"/>
<dbReference type="OrthoDB" id="2929272at2759"/>
<protein>
    <recommendedName>
        <fullName evidence="3">F-box domain-containing protein</fullName>
    </recommendedName>
</protein>
<organism evidence="1 2">
    <name type="scientific">Armillaria ostoyae</name>
    <name type="common">Armillaria root rot fungus</name>
    <dbReference type="NCBI Taxonomy" id="47428"/>
    <lineage>
        <taxon>Eukaryota</taxon>
        <taxon>Fungi</taxon>
        <taxon>Dikarya</taxon>
        <taxon>Basidiomycota</taxon>
        <taxon>Agaricomycotina</taxon>
        <taxon>Agaricomycetes</taxon>
        <taxon>Agaricomycetidae</taxon>
        <taxon>Agaricales</taxon>
        <taxon>Marasmiineae</taxon>
        <taxon>Physalacriaceae</taxon>
        <taxon>Armillaria</taxon>
    </lineage>
</organism>
<dbReference type="EMBL" id="FUEG01000025">
    <property type="protein sequence ID" value="SJL14735.1"/>
    <property type="molecule type" value="Genomic_DNA"/>
</dbReference>
<evidence type="ECO:0008006" key="3">
    <source>
        <dbReference type="Google" id="ProtNLM"/>
    </source>
</evidence>
<evidence type="ECO:0000313" key="1">
    <source>
        <dbReference type="EMBL" id="SJL14735.1"/>
    </source>
</evidence>
<evidence type="ECO:0000313" key="2">
    <source>
        <dbReference type="Proteomes" id="UP000219338"/>
    </source>
</evidence>
<dbReference type="Gene3D" id="3.80.10.10">
    <property type="entry name" value="Ribonuclease Inhibitor"/>
    <property type="match status" value="1"/>
</dbReference>